<organism evidence="1 2">
    <name type="scientific">Candidatus Uhrbacteria bacterium CG_4_9_14_0_2_um_filter_41_50</name>
    <dbReference type="NCBI Taxonomy" id="1975031"/>
    <lineage>
        <taxon>Bacteria</taxon>
        <taxon>Candidatus Uhriibacteriota</taxon>
    </lineage>
</organism>
<evidence type="ECO:0000313" key="1">
    <source>
        <dbReference type="EMBL" id="PJC24652.1"/>
    </source>
</evidence>
<protein>
    <submittedName>
        <fullName evidence="1">Uncharacterized protein</fullName>
    </submittedName>
</protein>
<dbReference type="AlphaFoldDB" id="A0A2M8EPJ7"/>
<comment type="caution">
    <text evidence="1">The sequence shown here is derived from an EMBL/GenBank/DDBJ whole genome shotgun (WGS) entry which is preliminary data.</text>
</comment>
<dbReference type="EMBL" id="PFSI01000028">
    <property type="protein sequence ID" value="PJC24652.1"/>
    <property type="molecule type" value="Genomic_DNA"/>
</dbReference>
<gene>
    <name evidence="1" type="ORF">CO057_01760</name>
</gene>
<proteinExistence type="predicted"/>
<reference evidence="2" key="1">
    <citation type="submission" date="2017-09" db="EMBL/GenBank/DDBJ databases">
        <title>Depth-based differentiation of microbial function through sediment-hosted aquifers and enrichment of novel symbionts in the deep terrestrial subsurface.</title>
        <authorList>
            <person name="Probst A.J."/>
            <person name="Ladd B."/>
            <person name="Jarett J.K."/>
            <person name="Geller-Mcgrath D.E."/>
            <person name="Sieber C.M.K."/>
            <person name="Emerson J.B."/>
            <person name="Anantharaman K."/>
            <person name="Thomas B.C."/>
            <person name="Malmstrom R."/>
            <person name="Stieglmeier M."/>
            <person name="Klingl A."/>
            <person name="Woyke T."/>
            <person name="Ryan C.M."/>
            <person name="Banfield J.F."/>
        </authorList>
    </citation>
    <scope>NUCLEOTIDE SEQUENCE [LARGE SCALE GENOMIC DNA]</scope>
</reference>
<accession>A0A2M8EPJ7</accession>
<evidence type="ECO:0000313" key="2">
    <source>
        <dbReference type="Proteomes" id="UP000230251"/>
    </source>
</evidence>
<dbReference type="Proteomes" id="UP000230251">
    <property type="component" value="Unassembled WGS sequence"/>
</dbReference>
<sequence length="102" mass="11020">MPIGRESIVVDCDVTPYIPDGWSVVEHTPRGQIEFAPGKIQLYLTDSQRQGLQPQGRGLVVRTDGEVHDERLPAGLPAGEQGAHSLDLEGGAVCLLSRHEVP</sequence>
<name>A0A2M8EPJ7_9BACT</name>